<organism evidence="1 2">
    <name type="scientific">Paenibacillus konkukensis</name>
    <dbReference type="NCBI Taxonomy" id="2020716"/>
    <lineage>
        <taxon>Bacteria</taxon>
        <taxon>Bacillati</taxon>
        <taxon>Bacillota</taxon>
        <taxon>Bacilli</taxon>
        <taxon>Bacillales</taxon>
        <taxon>Paenibacillaceae</taxon>
        <taxon>Paenibacillus</taxon>
    </lineage>
</organism>
<accession>A0ABY4RRC7</accession>
<dbReference type="Proteomes" id="UP001057134">
    <property type="component" value="Chromosome"/>
</dbReference>
<evidence type="ECO:0000313" key="1">
    <source>
        <dbReference type="EMBL" id="UQZ84693.1"/>
    </source>
</evidence>
<protein>
    <submittedName>
        <fullName evidence="1">Polyketide cyclase / dehydrase and lipid transport</fullName>
    </submittedName>
</protein>
<dbReference type="Gene3D" id="3.30.530.20">
    <property type="match status" value="1"/>
</dbReference>
<dbReference type="InterPro" id="IPR019587">
    <property type="entry name" value="Polyketide_cyclase/dehydratase"/>
</dbReference>
<sequence length="134" mass="15065">MTATMKSIHVSVTIEKPAQQVYDYVSDLNRFPDWATSFCLAVAPAADGWWEMLTPEGPMNIRFVERNDYGVLDHYVDTGRGEPVLNPMRVIANGSGAEVVFAVFQQPGVPDDSFERDVAMIRRDLETLKSVLER</sequence>
<keyword evidence="2" id="KW-1185">Reference proteome</keyword>
<evidence type="ECO:0000313" key="2">
    <source>
        <dbReference type="Proteomes" id="UP001057134"/>
    </source>
</evidence>
<gene>
    <name evidence="1" type="ORF">SK3146_03948</name>
</gene>
<reference evidence="1" key="2">
    <citation type="journal article" date="2021" name="J Anim Sci Technol">
        <title>Complete genome sequence of Paenibacillus konkukensis sp. nov. SK3146 as a potential probiotic strain.</title>
        <authorList>
            <person name="Jung H.I."/>
            <person name="Park S."/>
            <person name="Niu K.M."/>
            <person name="Lee S.W."/>
            <person name="Kothari D."/>
            <person name="Yi K.J."/>
            <person name="Kim S.K."/>
        </authorList>
    </citation>
    <scope>NUCLEOTIDE SEQUENCE</scope>
    <source>
        <strain evidence="1">SK3146</strain>
    </source>
</reference>
<dbReference type="InterPro" id="IPR023393">
    <property type="entry name" value="START-like_dom_sf"/>
</dbReference>
<proteinExistence type="predicted"/>
<dbReference type="Pfam" id="PF10604">
    <property type="entry name" value="Polyketide_cyc2"/>
    <property type="match status" value="1"/>
</dbReference>
<dbReference type="SUPFAM" id="SSF55961">
    <property type="entry name" value="Bet v1-like"/>
    <property type="match status" value="1"/>
</dbReference>
<reference evidence="1" key="1">
    <citation type="submission" date="2018-02" db="EMBL/GenBank/DDBJ databases">
        <authorList>
            <person name="Kim S.-K."/>
            <person name="Jung H.-I."/>
            <person name="Lee S.-W."/>
        </authorList>
    </citation>
    <scope>NUCLEOTIDE SEQUENCE</scope>
    <source>
        <strain evidence="1">SK3146</strain>
    </source>
</reference>
<name>A0ABY4RRC7_9BACL</name>
<dbReference type="EMBL" id="CP027059">
    <property type="protein sequence ID" value="UQZ84693.1"/>
    <property type="molecule type" value="Genomic_DNA"/>
</dbReference>
<dbReference type="RefSeq" id="WP_249860434.1">
    <property type="nucleotide sequence ID" value="NZ_CP027059.1"/>
</dbReference>